<name>H2Y893_CIOSA</name>
<dbReference type="STRING" id="51511.ENSCSAVP00000001541"/>
<dbReference type="HOGENOM" id="CLU_1824645_0_0_1"/>
<dbReference type="GeneTree" id="ENSGT00940000170385"/>
<reference evidence="1" key="3">
    <citation type="submission" date="2025-09" db="UniProtKB">
        <authorList>
            <consortium name="Ensembl"/>
        </authorList>
    </citation>
    <scope>IDENTIFICATION</scope>
</reference>
<evidence type="ECO:0000313" key="2">
    <source>
        <dbReference type="Proteomes" id="UP000007875"/>
    </source>
</evidence>
<reference evidence="1" key="2">
    <citation type="submission" date="2025-08" db="UniProtKB">
        <authorList>
            <consortium name="Ensembl"/>
        </authorList>
    </citation>
    <scope>IDENTIFICATION</scope>
</reference>
<accession>H2Y893</accession>
<proteinExistence type="predicted"/>
<keyword evidence="2" id="KW-1185">Reference proteome</keyword>
<dbReference type="InParanoid" id="H2Y893"/>
<organism evidence="1 2">
    <name type="scientific">Ciona savignyi</name>
    <name type="common">Pacific transparent sea squirt</name>
    <dbReference type="NCBI Taxonomy" id="51511"/>
    <lineage>
        <taxon>Eukaryota</taxon>
        <taxon>Metazoa</taxon>
        <taxon>Chordata</taxon>
        <taxon>Tunicata</taxon>
        <taxon>Ascidiacea</taxon>
        <taxon>Phlebobranchia</taxon>
        <taxon>Cionidae</taxon>
        <taxon>Ciona</taxon>
    </lineage>
</organism>
<sequence length="141" mass="16071">MYRLEQQLSDLCLLGNPLKDPPMAIANGGDINPIGKYIKSAEDRGEILLTKMMQHIAIHCPIDEFSRFCVKLRIPFHEITSNKSLTEHEQLMELLKLWRISIPCSANEAQTKLLHIVDLVDLHGILLKLKAMQVYAQALRL</sequence>
<protein>
    <recommendedName>
        <fullName evidence="3">Death domain-containing protein</fullName>
    </recommendedName>
</protein>
<reference evidence="2" key="1">
    <citation type="submission" date="2003-08" db="EMBL/GenBank/DDBJ databases">
        <authorList>
            <person name="Birren B."/>
            <person name="Nusbaum C."/>
            <person name="Abebe A."/>
            <person name="Abouelleil A."/>
            <person name="Adekoya E."/>
            <person name="Ait-zahra M."/>
            <person name="Allen N."/>
            <person name="Allen T."/>
            <person name="An P."/>
            <person name="Anderson M."/>
            <person name="Anderson S."/>
            <person name="Arachchi H."/>
            <person name="Armbruster J."/>
            <person name="Bachantsang P."/>
            <person name="Baldwin J."/>
            <person name="Barry A."/>
            <person name="Bayul T."/>
            <person name="Blitshsteyn B."/>
            <person name="Bloom T."/>
            <person name="Blye J."/>
            <person name="Boguslavskiy L."/>
            <person name="Borowsky M."/>
            <person name="Boukhgalter B."/>
            <person name="Brunache A."/>
            <person name="Butler J."/>
            <person name="Calixte N."/>
            <person name="Calvo S."/>
            <person name="Camarata J."/>
            <person name="Campo K."/>
            <person name="Chang J."/>
            <person name="Cheshatsang Y."/>
            <person name="Citroen M."/>
            <person name="Collymore A."/>
            <person name="Considine T."/>
            <person name="Cook A."/>
            <person name="Cooke P."/>
            <person name="Corum B."/>
            <person name="Cuomo C."/>
            <person name="David R."/>
            <person name="Dawoe T."/>
            <person name="Degray S."/>
            <person name="Dodge S."/>
            <person name="Dooley K."/>
            <person name="Dorje P."/>
            <person name="Dorjee K."/>
            <person name="Dorris L."/>
            <person name="Duffey N."/>
            <person name="Dupes A."/>
            <person name="Elkins T."/>
            <person name="Engels R."/>
            <person name="Erickson J."/>
            <person name="Farina A."/>
            <person name="Faro S."/>
            <person name="Ferreira P."/>
            <person name="Fischer H."/>
            <person name="Fitzgerald M."/>
            <person name="Foley K."/>
            <person name="Gage D."/>
            <person name="Galagan J."/>
            <person name="Gearin G."/>
            <person name="Gnerre S."/>
            <person name="Gnirke A."/>
            <person name="Goyette A."/>
            <person name="Graham J."/>
            <person name="Grandbois E."/>
            <person name="Gyaltsen K."/>
            <person name="Hafez N."/>
            <person name="Hagopian D."/>
            <person name="Hagos B."/>
            <person name="Hall J."/>
            <person name="Hatcher B."/>
            <person name="Heller A."/>
            <person name="Higgins H."/>
            <person name="Honan T."/>
            <person name="Horn A."/>
            <person name="Houde N."/>
            <person name="Hughes L."/>
            <person name="Hulme W."/>
            <person name="Husby E."/>
            <person name="Iliev I."/>
            <person name="Jaffe D."/>
            <person name="Jones C."/>
            <person name="Kamal M."/>
            <person name="Kamat A."/>
            <person name="Kamvysselis M."/>
            <person name="Karlsson E."/>
            <person name="Kells C."/>
            <person name="Kieu A."/>
            <person name="Kisner P."/>
            <person name="Kodira C."/>
            <person name="Kulbokas E."/>
            <person name="Labutti K."/>
            <person name="Lama D."/>
            <person name="Landers T."/>
            <person name="Leger J."/>
            <person name="Levine S."/>
            <person name="Lewis D."/>
            <person name="Lewis T."/>
            <person name="Lindblad-toh K."/>
            <person name="Liu X."/>
            <person name="Lokyitsang T."/>
            <person name="Lokyitsang Y."/>
            <person name="Lucien O."/>
            <person name="Lui A."/>
            <person name="Ma L.J."/>
            <person name="Mabbitt R."/>
            <person name="Macdonald J."/>
            <person name="Maclean C."/>
            <person name="Major J."/>
            <person name="Manning J."/>
            <person name="Marabella R."/>
            <person name="Maru K."/>
            <person name="Matthews C."/>
            <person name="Mauceli E."/>
            <person name="Mccarthy M."/>
            <person name="Mcdonough S."/>
            <person name="Mcghee T."/>
            <person name="Meldrim J."/>
            <person name="Meneus L."/>
            <person name="Mesirov J."/>
            <person name="Mihalev A."/>
            <person name="Mihova T."/>
            <person name="Mikkelsen T."/>
            <person name="Mlenga V."/>
            <person name="Moru K."/>
            <person name="Mozes J."/>
            <person name="Mulrain L."/>
            <person name="Munson G."/>
            <person name="Naylor J."/>
            <person name="Newes C."/>
            <person name="Nguyen C."/>
            <person name="Nguyen N."/>
            <person name="Nguyen T."/>
            <person name="Nicol R."/>
            <person name="Nielsen C."/>
            <person name="Nizzari M."/>
            <person name="Norbu C."/>
            <person name="Norbu N."/>
            <person name="O'donnell P."/>
            <person name="Okoawo O."/>
            <person name="O'leary S."/>
            <person name="Omotosho B."/>
            <person name="O'neill K."/>
            <person name="Osman S."/>
            <person name="Parker S."/>
            <person name="Perrin D."/>
            <person name="Phunkhang P."/>
            <person name="Piqani B."/>
            <person name="Purcell S."/>
            <person name="Rachupka T."/>
            <person name="Ramasamy U."/>
            <person name="Rameau R."/>
            <person name="Ray V."/>
            <person name="Raymond C."/>
            <person name="Retta R."/>
            <person name="Richardson S."/>
            <person name="Rise C."/>
            <person name="Rodriguez J."/>
            <person name="Rogers J."/>
            <person name="Rogov P."/>
            <person name="Rutman M."/>
            <person name="Schupbach R."/>
            <person name="Seaman C."/>
            <person name="Settipalli S."/>
            <person name="Sharpe T."/>
            <person name="Sheridan J."/>
            <person name="Sherpa N."/>
            <person name="Shi J."/>
            <person name="Smirnov S."/>
            <person name="Smith C."/>
            <person name="Sougnez C."/>
            <person name="Spencer B."/>
            <person name="Stalker J."/>
            <person name="Stange-thomann N."/>
            <person name="Stavropoulos S."/>
            <person name="Stetson K."/>
            <person name="Stone C."/>
            <person name="Stone S."/>
            <person name="Stubbs M."/>
            <person name="Talamas J."/>
            <person name="Tchuinga P."/>
            <person name="Tenzing P."/>
            <person name="Tesfaye S."/>
            <person name="Theodore J."/>
            <person name="Thoulutsang Y."/>
            <person name="Topham K."/>
            <person name="Towey S."/>
            <person name="Tsamla T."/>
            <person name="Tsomo N."/>
            <person name="Vallee D."/>
            <person name="Vassiliev H."/>
            <person name="Venkataraman V."/>
            <person name="Vinson J."/>
            <person name="Vo A."/>
            <person name="Wade C."/>
            <person name="Wang S."/>
            <person name="Wangchuk T."/>
            <person name="Wangdi T."/>
            <person name="Whittaker C."/>
            <person name="Wilkinson J."/>
            <person name="Wu Y."/>
            <person name="Wyman D."/>
            <person name="Yadav S."/>
            <person name="Yang S."/>
            <person name="Yang X."/>
            <person name="Yeager S."/>
            <person name="Yee E."/>
            <person name="Young G."/>
            <person name="Zainoun J."/>
            <person name="Zembeck L."/>
            <person name="Zimmer A."/>
            <person name="Zody M."/>
            <person name="Lander E."/>
        </authorList>
    </citation>
    <scope>NUCLEOTIDE SEQUENCE [LARGE SCALE GENOMIC DNA]</scope>
</reference>
<evidence type="ECO:0008006" key="3">
    <source>
        <dbReference type="Google" id="ProtNLM"/>
    </source>
</evidence>
<dbReference type="AlphaFoldDB" id="H2Y893"/>
<dbReference type="Proteomes" id="UP000007875">
    <property type="component" value="Unassembled WGS sequence"/>
</dbReference>
<dbReference type="Ensembl" id="ENSCSAVT00000001561.1">
    <property type="protein sequence ID" value="ENSCSAVP00000001541.1"/>
    <property type="gene ID" value="ENSCSAVG00000000881.1"/>
</dbReference>
<dbReference type="OMA" id="PCSANEA"/>
<evidence type="ECO:0000313" key="1">
    <source>
        <dbReference type="Ensembl" id="ENSCSAVP00000001541.1"/>
    </source>
</evidence>